<dbReference type="Gene3D" id="3.10.490.10">
    <property type="entry name" value="Gamma-glutamyl cyclotransferase-like"/>
    <property type="match status" value="1"/>
</dbReference>
<sequence length="131" mass="15213">MIKVFVYGTLMKGEVNAHLLTNATCIETSCWTNGLLYDTGFGYPAMVPSLQHRTYVELYVVTESEIKLLDELEDYKENGDNNLYNRVKQLIYTDNNSTYAYVYIANQDNLLERKVPFGDWKAYRTNNCKKL</sequence>
<accession>A0A3S0JU94</accession>
<proteinExistence type="predicted"/>
<evidence type="ECO:0000313" key="2">
    <source>
        <dbReference type="EMBL" id="RTQ96085.1"/>
    </source>
</evidence>
<keyword evidence="3" id="KW-1185">Reference proteome</keyword>
<dbReference type="EMBL" id="RXNR01000003">
    <property type="protein sequence ID" value="RTQ96085.1"/>
    <property type="molecule type" value="Genomic_DNA"/>
</dbReference>
<dbReference type="InterPro" id="IPR036568">
    <property type="entry name" value="GGCT-like_sf"/>
</dbReference>
<evidence type="ECO:0000259" key="1">
    <source>
        <dbReference type="Pfam" id="PF06094"/>
    </source>
</evidence>
<keyword evidence="2" id="KW-0808">Transferase</keyword>
<evidence type="ECO:0000313" key="3">
    <source>
        <dbReference type="Proteomes" id="UP000276349"/>
    </source>
</evidence>
<protein>
    <submittedName>
        <fullName evidence="2">Gamma-glutamylcyclotransferase</fullName>
    </submittedName>
</protein>
<dbReference type="RefSeq" id="WP_126292559.1">
    <property type="nucleotide sequence ID" value="NZ_CP155468.1"/>
</dbReference>
<comment type="caution">
    <text evidence="2">The sequence shown here is derived from an EMBL/GenBank/DDBJ whole genome shotgun (WGS) entry which is preliminary data.</text>
</comment>
<dbReference type="InterPro" id="IPR013024">
    <property type="entry name" value="GGCT-like"/>
</dbReference>
<dbReference type="Proteomes" id="UP000276349">
    <property type="component" value="Unassembled WGS sequence"/>
</dbReference>
<organism evidence="2 3">
    <name type="scientific">Lysinibacillus telephonicus</name>
    <dbReference type="NCBI Taxonomy" id="1714840"/>
    <lineage>
        <taxon>Bacteria</taxon>
        <taxon>Bacillati</taxon>
        <taxon>Bacillota</taxon>
        <taxon>Bacilli</taxon>
        <taxon>Bacillales</taxon>
        <taxon>Bacillaceae</taxon>
        <taxon>Lysinibacillus</taxon>
    </lineage>
</organism>
<dbReference type="AlphaFoldDB" id="A0A3S0JU94"/>
<name>A0A3S0JU94_9BACI</name>
<feature type="domain" description="Gamma-glutamylcyclotransferase AIG2-like" evidence="1">
    <location>
        <begin position="4"/>
        <end position="121"/>
    </location>
</feature>
<dbReference type="OrthoDB" id="8538589at2"/>
<dbReference type="SUPFAM" id="SSF110857">
    <property type="entry name" value="Gamma-glutamyl cyclotransferase-like"/>
    <property type="match status" value="1"/>
</dbReference>
<dbReference type="Pfam" id="PF06094">
    <property type="entry name" value="GGACT"/>
    <property type="match status" value="1"/>
</dbReference>
<dbReference type="GO" id="GO:0016740">
    <property type="term" value="F:transferase activity"/>
    <property type="evidence" value="ECO:0007669"/>
    <property type="project" value="UniProtKB-KW"/>
</dbReference>
<dbReference type="InterPro" id="IPR009288">
    <property type="entry name" value="AIG2-like_dom"/>
</dbReference>
<reference evidence="2 3" key="1">
    <citation type="submission" date="2018-12" db="EMBL/GenBank/DDBJ databases">
        <authorList>
            <person name="Yu L."/>
        </authorList>
    </citation>
    <scope>NUCLEOTIDE SEQUENCE [LARGE SCALE GENOMIC DNA]</scope>
    <source>
        <strain evidence="2 3">S5H2222</strain>
    </source>
</reference>
<gene>
    <name evidence="2" type="ORF">EKG35_01570</name>
</gene>
<dbReference type="CDD" id="cd06661">
    <property type="entry name" value="GGCT_like"/>
    <property type="match status" value="1"/>
</dbReference>